<dbReference type="InterPro" id="IPR056209">
    <property type="entry name" value="SU10_adaptor"/>
</dbReference>
<organism evidence="1">
    <name type="scientific">viral metagenome</name>
    <dbReference type="NCBI Taxonomy" id="1070528"/>
    <lineage>
        <taxon>unclassified sequences</taxon>
        <taxon>metagenomes</taxon>
        <taxon>organismal metagenomes</taxon>
    </lineage>
</organism>
<gene>
    <name evidence="2" type="ORF">MM415A02137_0003</name>
    <name evidence="1" type="ORF">MM415B01889_0007</name>
</gene>
<proteinExistence type="predicted"/>
<sequence>MNRGTIRNIIKAELQDENVYRTDSFLNGSINRAYQLTAVLSLFDERRVGLSVTGSRNLVAIPSSGNAQCIAPMYIANTSDGSRVNPVGIEQMEFYNTAWEGRVEGTAQYYTLLSPFHYAWSRLVMCPAQNLTTSAYILVGAFEPVAMSADTDEPRLAEEFQGTLIKYGVFECLVSEPGRAKDALRVYKQYIEQLDELVRSIKSRFPGGRDFEPYSTEFTYDLITEQQTKPTKTEKPEE</sequence>
<dbReference type="Pfam" id="PF24175">
    <property type="entry name" value="SU10_adaptor"/>
    <property type="match status" value="1"/>
</dbReference>
<protein>
    <submittedName>
        <fullName evidence="1">Uncharacterized protein</fullName>
    </submittedName>
</protein>
<reference evidence="1" key="1">
    <citation type="submission" date="2020-03" db="EMBL/GenBank/DDBJ databases">
        <title>The deep terrestrial virosphere.</title>
        <authorList>
            <person name="Holmfeldt K."/>
            <person name="Nilsson E."/>
            <person name="Simone D."/>
            <person name="Lopez-Fernandez M."/>
            <person name="Wu X."/>
            <person name="de Brujin I."/>
            <person name="Lundin D."/>
            <person name="Andersson A."/>
            <person name="Bertilsson S."/>
            <person name="Dopson M."/>
        </authorList>
    </citation>
    <scope>NUCLEOTIDE SEQUENCE</scope>
    <source>
        <strain evidence="2">MM415A02137</strain>
        <strain evidence="1">MM415B01889</strain>
    </source>
</reference>
<evidence type="ECO:0000313" key="2">
    <source>
        <dbReference type="EMBL" id="QJA73982.1"/>
    </source>
</evidence>
<dbReference type="EMBL" id="MT141210">
    <property type="protein sequence ID" value="QJA56299.1"/>
    <property type="molecule type" value="Genomic_DNA"/>
</dbReference>
<name>A0A6M3IFW1_9ZZZZ</name>
<dbReference type="EMBL" id="MT142066">
    <property type="protein sequence ID" value="QJA73982.1"/>
    <property type="molecule type" value="Genomic_DNA"/>
</dbReference>
<accession>A0A6M3IFW1</accession>
<dbReference type="AlphaFoldDB" id="A0A6M3IFW1"/>
<evidence type="ECO:0000313" key="1">
    <source>
        <dbReference type="EMBL" id="QJA56299.1"/>
    </source>
</evidence>